<accession>A0A8S1E9M9</accession>
<feature type="compositionally biased region" description="Basic and acidic residues" evidence="1">
    <location>
        <begin position="18"/>
        <end position="34"/>
    </location>
</feature>
<proteinExistence type="predicted"/>
<dbReference type="EMBL" id="CADEPM010000001">
    <property type="protein sequence ID" value="CAB3397327.1"/>
    <property type="molecule type" value="Genomic_DNA"/>
</dbReference>
<name>A0A8S1E9M9_9PELO</name>
<feature type="region of interest" description="Disordered" evidence="1">
    <location>
        <begin position="1"/>
        <end position="60"/>
    </location>
</feature>
<protein>
    <submittedName>
        <fullName evidence="2">Uncharacterized protein</fullName>
    </submittedName>
</protein>
<feature type="compositionally biased region" description="Polar residues" evidence="1">
    <location>
        <begin position="1"/>
        <end position="17"/>
    </location>
</feature>
<dbReference type="OrthoDB" id="5817139at2759"/>
<gene>
    <name evidence="2" type="ORF">CBOVIS_LOCUS756</name>
</gene>
<evidence type="ECO:0000313" key="2">
    <source>
        <dbReference type="EMBL" id="CAB3397327.1"/>
    </source>
</evidence>
<reference evidence="2 3" key="1">
    <citation type="submission" date="2020-04" db="EMBL/GenBank/DDBJ databases">
        <authorList>
            <person name="Laetsch R D."/>
            <person name="Stevens L."/>
            <person name="Kumar S."/>
            <person name="Blaxter L. M."/>
        </authorList>
    </citation>
    <scope>NUCLEOTIDE SEQUENCE [LARGE SCALE GENOMIC DNA]</scope>
</reference>
<keyword evidence="3" id="KW-1185">Reference proteome</keyword>
<dbReference type="Proteomes" id="UP000494206">
    <property type="component" value="Unassembled WGS sequence"/>
</dbReference>
<evidence type="ECO:0000313" key="3">
    <source>
        <dbReference type="Proteomes" id="UP000494206"/>
    </source>
</evidence>
<sequence length="124" mass="14111">MSHDNISSRISGLSIQDTEPRRFSDYGIQHDKGKLTRMSSSSSSSSISHEKRTRIAQRRNSEVKIEAILKELFSPDAVIVDHYSPDFVFPTFPDEEVETPKVSERFAITRESSLKPTQIKKNRG</sequence>
<comment type="caution">
    <text evidence="2">The sequence shown here is derived from an EMBL/GenBank/DDBJ whole genome shotgun (WGS) entry which is preliminary data.</text>
</comment>
<dbReference type="AlphaFoldDB" id="A0A8S1E9M9"/>
<organism evidence="2 3">
    <name type="scientific">Caenorhabditis bovis</name>
    <dbReference type="NCBI Taxonomy" id="2654633"/>
    <lineage>
        <taxon>Eukaryota</taxon>
        <taxon>Metazoa</taxon>
        <taxon>Ecdysozoa</taxon>
        <taxon>Nematoda</taxon>
        <taxon>Chromadorea</taxon>
        <taxon>Rhabditida</taxon>
        <taxon>Rhabditina</taxon>
        <taxon>Rhabditomorpha</taxon>
        <taxon>Rhabditoidea</taxon>
        <taxon>Rhabditidae</taxon>
        <taxon>Peloderinae</taxon>
        <taxon>Caenorhabditis</taxon>
    </lineage>
</organism>
<evidence type="ECO:0000256" key="1">
    <source>
        <dbReference type="SAM" id="MobiDB-lite"/>
    </source>
</evidence>